<protein>
    <recommendedName>
        <fullName evidence="1">ATP-dependent Clp protease ATP-binding subunit ClpX zinc ribbon domain-containing protein</fullName>
    </recommendedName>
</protein>
<dbReference type="InParanoid" id="A0A6M4H398"/>
<evidence type="ECO:0000259" key="1">
    <source>
        <dbReference type="SMART" id="SM00994"/>
    </source>
</evidence>
<dbReference type="KEGG" id="upl:DSM104440_00342"/>
<organism evidence="2 3">
    <name type="scientific">Usitatibacter palustris</name>
    <dbReference type="NCBI Taxonomy" id="2732487"/>
    <lineage>
        <taxon>Bacteria</taxon>
        <taxon>Pseudomonadati</taxon>
        <taxon>Pseudomonadota</taxon>
        <taxon>Betaproteobacteria</taxon>
        <taxon>Nitrosomonadales</taxon>
        <taxon>Usitatibacteraceae</taxon>
        <taxon>Usitatibacter</taxon>
    </lineage>
</organism>
<dbReference type="Gene3D" id="6.20.220.10">
    <property type="entry name" value="ClpX chaperone, C4-type zinc finger domain"/>
    <property type="match status" value="1"/>
</dbReference>
<sequence>MAKHGASAIALVAPPPALDCAHVIEYATVDDSVTFEQRHTLNVGGEWLGRVPRLAICQNLDEPTFMVFHCDDEWSVLGVAAGFGSADEAKAKVERSYHGISGRWIASAFSRDDAARLVAENLKAHSCSFCGRTPLQYQSIAGDAVRICNHCVDEFHEVMHSDAES</sequence>
<proteinExistence type="predicted"/>
<evidence type="ECO:0000313" key="3">
    <source>
        <dbReference type="Proteomes" id="UP000503096"/>
    </source>
</evidence>
<reference evidence="2 3" key="1">
    <citation type="submission" date="2020-04" db="EMBL/GenBank/DDBJ databases">
        <title>Usitatibacter rugosus gen. nov., sp. nov. and Usitatibacter palustris sp. nov., novel members of Usitatibacteraceae fam. nov. within the order Nitrosomonadales isolated from soil.</title>
        <authorList>
            <person name="Huber K.J."/>
            <person name="Neumann-Schaal M."/>
            <person name="Geppert A."/>
            <person name="Luckner M."/>
            <person name="Wanner G."/>
            <person name="Overmann J."/>
        </authorList>
    </citation>
    <scope>NUCLEOTIDE SEQUENCE [LARGE SCALE GENOMIC DNA]</scope>
    <source>
        <strain evidence="2 3">Swamp67</strain>
    </source>
</reference>
<keyword evidence="3" id="KW-1185">Reference proteome</keyword>
<dbReference type="AlphaFoldDB" id="A0A6M4H398"/>
<dbReference type="EMBL" id="CP053073">
    <property type="protein sequence ID" value="QJR13558.1"/>
    <property type="molecule type" value="Genomic_DNA"/>
</dbReference>
<accession>A0A6M4H398</accession>
<name>A0A6M4H398_9PROT</name>
<dbReference type="GO" id="GO:0046983">
    <property type="term" value="F:protein dimerization activity"/>
    <property type="evidence" value="ECO:0007669"/>
    <property type="project" value="InterPro"/>
</dbReference>
<feature type="domain" description="ATP-dependent Clp protease ATP-binding subunit ClpX zinc ribbon" evidence="1">
    <location>
        <begin position="124"/>
        <end position="162"/>
    </location>
</feature>
<dbReference type="Pfam" id="PF06689">
    <property type="entry name" value="zf-C4_ClpX"/>
    <property type="match status" value="1"/>
</dbReference>
<dbReference type="SMART" id="SM00994">
    <property type="entry name" value="zf-C4_ClpX"/>
    <property type="match status" value="1"/>
</dbReference>
<dbReference type="GO" id="GO:0008270">
    <property type="term" value="F:zinc ion binding"/>
    <property type="evidence" value="ECO:0007669"/>
    <property type="project" value="InterPro"/>
</dbReference>
<dbReference type="InterPro" id="IPR038366">
    <property type="entry name" value="Znf_CppX_C4_sf"/>
</dbReference>
<evidence type="ECO:0000313" key="2">
    <source>
        <dbReference type="EMBL" id="QJR13558.1"/>
    </source>
</evidence>
<dbReference type="InterPro" id="IPR010603">
    <property type="entry name" value="Znf_CppX_C4"/>
</dbReference>
<gene>
    <name evidence="2" type="ORF">DSM104440_00342</name>
</gene>
<dbReference type="RefSeq" id="WP_171160243.1">
    <property type="nucleotide sequence ID" value="NZ_CP053073.1"/>
</dbReference>
<dbReference type="Proteomes" id="UP000503096">
    <property type="component" value="Chromosome"/>
</dbReference>